<dbReference type="AlphaFoldDB" id="D8MBM6"/>
<dbReference type="Proteomes" id="UP000008312">
    <property type="component" value="Unassembled WGS sequence"/>
</dbReference>
<proteinExistence type="predicted"/>
<evidence type="ECO:0000259" key="2">
    <source>
        <dbReference type="PROSITE" id="PS51279"/>
    </source>
</evidence>
<feature type="region of interest" description="Disordered" evidence="1">
    <location>
        <begin position="1"/>
        <end position="52"/>
    </location>
</feature>
<dbReference type="PANTHER" id="PTHR48295">
    <property type="entry name" value="CRANIOFACIAL DEVELOPMENT PROTEIN 1"/>
    <property type="match status" value="1"/>
</dbReference>
<feature type="compositionally biased region" description="Acidic residues" evidence="1">
    <location>
        <begin position="17"/>
        <end position="26"/>
    </location>
</feature>
<evidence type="ECO:0000313" key="4">
    <source>
        <dbReference type="Proteomes" id="UP000008312"/>
    </source>
</evidence>
<dbReference type="Pfam" id="PF07572">
    <property type="entry name" value="BCNT"/>
    <property type="match status" value="1"/>
</dbReference>
<dbReference type="InParanoid" id="D8MBM6"/>
<organism evidence="3">
    <name type="scientific">Blastocystis hominis</name>
    <dbReference type="NCBI Taxonomy" id="12968"/>
    <lineage>
        <taxon>Eukaryota</taxon>
        <taxon>Sar</taxon>
        <taxon>Stramenopiles</taxon>
        <taxon>Bigyra</taxon>
        <taxon>Opalozoa</taxon>
        <taxon>Opalinata</taxon>
        <taxon>Blastocystidae</taxon>
        <taxon>Blastocystis</taxon>
    </lineage>
</organism>
<reference evidence="3" key="1">
    <citation type="submission" date="2010-02" db="EMBL/GenBank/DDBJ databases">
        <title>Sequencing and annotation of the Blastocystis hominis genome.</title>
        <authorList>
            <person name="Wincker P."/>
        </authorList>
    </citation>
    <scope>NUCLEOTIDE SEQUENCE</scope>
    <source>
        <strain evidence="3">Singapore isolate B</strain>
    </source>
</reference>
<evidence type="ECO:0000256" key="1">
    <source>
        <dbReference type="SAM" id="MobiDB-lite"/>
    </source>
</evidence>
<keyword evidence="4" id="KW-1185">Reference proteome</keyword>
<gene>
    <name evidence="3" type="ORF">GSBLH_T00005063001</name>
</gene>
<dbReference type="OrthoDB" id="445677at2759"/>
<dbReference type="InterPro" id="IPR027124">
    <property type="entry name" value="Swc5/CFDP1/2"/>
</dbReference>
<evidence type="ECO:0000313" key="3">
    <source>
        <dbReference type="EMBL" id="CBK25465.2"/>
    </source>
</evidence>
<feature type="domain" description="BCNT-C" evidence="2">
    <location>
        <begin position="169"/>
        <end position="247"/>
    </location>
</feature>
<protein>
    <recommendedName>
        <fullName evidence="2">BCNT-C domain-containing protein</fullName>
    </recommendedName>
</protein>
<accession>D8MBM6</accession>
<dbReference type="EMBL" id="FN668691">
    <property type="protein sequence ID" value="CBK25465.2"/>
    <property type="molecule type" value="Genomic_DNA"/>
</dbReference>
<dbReference type="GeneID" id="24922045"/>
<dbReference type="InterPro" id="IPR011421">
    <property type="entry name" value="BCNT-C"/>
</dbReference>
<feature type="region of interest" description="Disordered" evidence="1">
    <location>
        <begin position="233"/>
        <end position="257"/>
    </location>
</feature>
<dbReference type="PANTHER" id="PTHR48295:SF1">
    <property type="entry name" value="SWR1-COMPLEX PROTEIN 5"/>
    <property type="match status" value="1"/>
</dbReference>
<dbReference type="RefSeq" id="XP_012899513.1">
    <property type="nucleotide sequence ID" value="XM_013044059.1"/>
</dbReference>
<name>D8MBM6_BLAHO</name>
<dbReference type="PROSITE" id="PS51279">
    <property type="entry name" value="BCNT_C"/>
    <property type="match status" value="1"/>
</dbReference>
<sequence length="257" mass="29829">MSVSHTVLNPEEPLLSSDEEDDDFEPEVPVTDDGLFVTTRSGKGGNQDQQTELDDVDALLKRKAQQIFAELEREKEKDEEIIRSKPKLSYGFMDMITEQKDGYSYFQNLSKQNGESQCTINGSKVDLSNEDFLQSVRDAVKSVREEQSKQSTKHIVKFAGEKIEITGSGSTSQELDTLVKSVESKKSMTTIDKSSYDWDKYKDKEGIKEEVEKAKKDGYIEKQEFLRRVDERQFEKERAQRERERIRRESEKRQRMQ</sequence>
<feature type="compositionally biased region" description="Polar residues" evidence="1">
    <location>
        <begin position="38"/>
        <end position="50"/>
    </location>
</feature>